<dbReference type="CDD" id="cd00009">
    <property type="entry name" value="AAA"/>
    <property type="match status" value="1"/>
</dbReference>
<dbReference type="SUPFAM" id="SSF52540">
    <property type="entry name" value="P-loop containing nucleoside triphosphate hydrolases"/>
    <property type="match status" value="1"/>
</dbReference>
<dbReference type="InterPro" id="IPR025662">
    <property type="entry name" value="Sigma_54_int_dom_ATP-bd_1"/>
</dbReference>
<dbReference type="GO" id="GO:0005524">
    <property type="term" value="F:ATP binding"/>
    <property type="evidence" value="ECO:0007669"/>
    <property type="project" value="UniProtKB-KW"/>
</dbReference>
<dbReference type="Gene3D" id="1.10.8.60">
    <property type="match status" value="1"/>
</dbReference>
<dbReference type="Gene3D" id="3.40.50.300">
    <property type="entry name" value="P-loop containing nucleotide triphosphate hydrolases"/>
    <property type="match status" value="1"/>
</dbReference>
<evidence type="ECO:0000313" key="8">
    <source>
        <dbReference type="EMBL" id="RUS58124.1"/>
    </source>
</evidence>
<dbReference type="FunFam" id="3.40.50.300:FF:000006">
    <property type="entry name" value="DNA-binding transcriptional regulator NtrC"/>
    <property type="match status" value="1"/>
</dbReference>
<dbReference type="PROSITE" id="PS00688">
    <property type="entry name" value="SIGMA54_INTERACT_3"/>
    <property type="match status" value="1"/>
</dbReference>
<dbReference type="EMBL" id="JTFC01000008">
    <property type="protein sequence ID" value="RUS58124.1"/>
    <property type="molecule type" value="Genomic_DNA"/>
</dbReference>
<evidence type="ECO:0000256" key="4">
    <source>
        <dbReference type="ARBA" id="ARBA00023125"/>
    </source>
</evidence>
<accession>A0A433RXW8</accession>
<comment type="caution">
    <text evidence="8">The sequence shown here is derived from an EMBL/GenBank/DDBJ whole genome shotgun (WGS) entry which is preliminary data.</text>
</comment>
<dbReference type="Pfam" id="PF00989">
    <property type="entry name" value="PAS"/>
    <property type="match status" value="1"/>
</dbReference>
<dbReference type="InterPro" id="IPR013767">
    <property type="entry name" value="PAS_fold"/>
</dbReference>
<dbReference type="GO" id="GO:0043565">
    <property type="term" value="F:sequence-specific DNA binding"/>
    <property type="evidence" value="ECO:0007669"/>
    <property type="project" value="InterPro"/>
</dbReference>
<dbReference type="PROSITE" id="PS50045">
    <property type="entry name" value="SIGMA54_INTERACT_4"/>
    <property type="match status" value="1"/>
</dbReference>
<dbReference type="NCBIfam" id="TIGR00229">
    <property type="entry name" value="sensory_box"/>
    <property type="match status" value="1"/>
</dbReference>
<keyword evidence="4" id="KW-0238">DNA-binding</keyword>
<dbReference type="Gene3D" id="3.30.450.20">
    <property type="entry name" value="PAS domain"/>
    <property type="match status" value="1"/>
</dbReference>
<dbReference type="Pfam" id="PF00158">
    <property type="entry name" value="Sigma54_activat"/>
    <property type="match status" value="1"/>
</dbReference>
<feature type="domain" description="Sigma-54 factor interaction" evidence="6">
    <location>
        <begin position="143"/>
        <end position="371"/>
    </location>
</feature>
<dbReference type="InterPro" id="IPR002078">
    <property type="entry name" value="Sigma_54_int"/>
</dbReference>
<evidence type="ECO:0000256" key="3">
    <source>
        <dbReference type="ARBA" id="ARBA00023015"/>
    </source>
</evidence>
<dbReference type="InterPro" id="IPR035965">
    <property type="entry name" value="PAS-like_dom_sf"/>
</dbReference>
<dbReference type="PRINTS" id="PR01590">
    <property type="entry name" value="HTHFIS"/>
</dbReference>
<gene>
    <name evidence="8" type="ORF">QI30_02900</name>
</gene>
<dbReference type="PANTHER" id="PTHR32071">
    <property type="entry name" value="TRANSCRIPTIONAL REGULATORY PROTEIN"/>
    <property type="match status" value="1"/>
</dbReference>
<proteinExistence type="predicted"/>
<dbReference type="InterPro" id="IPR003593">
    <property type="entry name" value="AAA+_ATPase"/>
</dbReference>
<dbReference type="InterPro" id="IPR000014">
    <property type="entry name" value="PAS"/>
</dbReference>
<dbReference type="Proteomes" id="UP000288623">
    <property type="component" value="Unassembled WGS sequence"/>
</dbReference>
<evidence type="ECO:0000259" key="6">
    <source>
        <dbReference type="PROSITE" id="PS50045"/>
    </source>
</evidence>
<dbReference type="InterPro" id="IPR058031">
    <property type="entry name" value="AAA_lid_NorR"/>
</dbReference>
<dbReference type="SUPFAM" id="SSF55785">
    <property type="entry name" value="PYP-like sensor domain (PAS domain)"/>
    <property type="match status" value="1"/>
</dbReference>
<evidence type="ECO:0000256" key="1">
    <source>
        <dbReference type="ARBA" id="ARBA00022741"/>
    </source>
</evidence>
<dbReference type="SMART" id="SM00382">
    <property type="entry name" value="AAA"/>
    <property type="match status" value="1"/>
</dbReference>
<evidence type="ECO:0000256" key="5">
    <source>
        <dbReference type="ARBA" id="ARBA00023163"/>
    </source>
</evidence>
<reference evidence="8 9" key="1">
    <citation type="submission" date="2014-11" db="EMBL/GenBank/DDBJ databases">
        <title>Genome sequence and analysis of novel Kurthia sp.</title>
        <authorList>
            <person name="Lawson J.N."/>
            <person name="Gonzalez J.E."/>
            <person name="Rinauldi L."/>
            <person name="Xuan Z."/>
            <person name="Firman A."/>
            <person name="Shaddox L."/>
            <person name="Trudeau A."/>
            <person name="Shah S."/>
            <person name="Reiman D."/>
        </authorList>
    </citation>
    <scope>NUCLEOTIDE SEQUENCE [LARGE SCALE GENOMIC DNA]</scope>
    <source>
        <strain evidence="8 9">3B1D</strain>
    </source>
</reference>
<dbReference type="Gene3D" id="1.10.10.60">
    <property type="entry name" value="Homeodomain-like"/>
    <property type="match status" value="1"/>
</dbReference>
<evidence type="ECO:0000259" key="7">
    <source>
        <dbReference type="PROSITE" id="PS50112"/>
    </source>
</evidence>
<dbReference type="InterPro" id="IPR025944">
    <property type="entry name" value="Sigma_54_int_dom_CS"/>
</dbReference>
<dbReference type="PROSITE" id="PS00676">
    <property type="entry name" value="SIGMA54_INTERACT_2"/>
    <property type="match status" value="1"/>
</dbReference>
<evidence type="ECO:0000313" key="9">
    <source>
        <dbReference type="Proteomes" id="UP000288623"/>
    </source>
</evidence>
<dbReference type="GO" id="GO:0006355">
    <property type="term" value="P:regulation of DNA-templated transcription"/>
    <property type="evidence" value="ECO:0007669"/>
    <property type="project" value="InterPro"/>
</dbReference>
<sequence length="458" mass="52092">MLVKRGDKMEKLLINAMDCLNVGVHIIDVTGKTIVYNHKMSELEAMNRSEVLDKNIHDVFQFQENEESTLLTALHTGEAVLNVKQQYFNNIGRKIMTVNNTYPIVEAGEVTAVMEIATDVTKIERLLRHQKEALKPSFHFDDIIGENSGLLDVIELAKRAARTTSNVLLIGETGTGKELFVQSIHDASNRSDKPLIAQNCAALPDTLMESILFGTTKGAFTGAEDRPGLFEQANGGTLLLDELNSLPSHLQAKLLRVLQEKKVRRIGGLQEISVDVRMIATINEDPFELIVQEKLRKDLYYRLAVVALMIPPLRERMDDLDLLVESFIHKYNDLLQMNVQSISPAAREHFRQHDWPGNVRELEHAIESAMNSMEYEQIIDEVHLPYYFRMKAPKLQKAMFTPFEQDSSKNLKEQLLDAERVILEKVLTDTQHHITLAAKQLGLSRQSLQYRMKRLGLQ</sequence>
<organism evidence="8 9">
    <name type="scientific">Candidatus Kurthia intestinigallinarum</name>
    <dbReference type="NCBI Taxonomy" id="1562256"/>
    <lineage>
        <taxon>Bacteria</taxon>
        <taxon>Bacillati</taxon>
        <taxon>Bacillota</taxon>
        <taxon>Bacilli</taxon>
        <taxon>Bacillales</taxon>
        <taxon>Caryophanaceae</taxon>
        <taxon>Kurthia</taxon>
    </lineage>
</organism>
<feature type="domain" description="PAS" evidence="7">
    <location>
        <begin position="9"/>
        <end position="67"/>
    </location>
</feature>
<dbReference type="InterPro" id="IPR002197">
    <property type="entry name" value="HTH_Fis"/>
</dbReference>
<keyword evidence="3" id="KW-0805">Transcription regulation</keyword>
<dbReference type="InterPro" id="IPR025943">
    <property type="entry name" value="Sigma_54_int_dom_ATP-bd_2"/>
</dbReference>
<name>A0A433RXW8_9BACL</name>
<keyword evidence="2" id="KW-0067">ATP-binding</keyword>
<evidence type="ECO:0000256" key="2">
    <source>
        <dbReference type="ARBA" id="ARBA00022840"/>
    </source>
</evidence>
<keyword evidence="5" id="KW-0804">Transcription</keyword>
<dbReference type="PANTHER" id="PTHR32071:SF74">
    <property type="entry name" value="TRANSCRIPTIONAL ACTIVATOR ROCR"/>
    <property type="match status" value="1"/>
</dbReference>
<dbReference type="PROSITE" id="PS50112">
    <property type="entry name" value="PAS"/>
    <property type="match status" value="1"/>
</dbReference>
<dbReference type="InterPro" id="IPR009057">
    <property type="entry name" value="Homeodomain-like_sf"/>
</dbReference>
<protein>
    <submittedName>
        <fullName evidence="8">ATPase AAA</fullName>
    </submittedName>
</protein>
<dbReference type="AlphaFoldDB" id="A0A433RXW8"/>
<dbReference type="Pfam" id="PF02954">
    <property type="entry name" value="HTH_8"/>
    <property type="match status" value="1"/>
</dbReference>
<keyword evidence="9" id="KW-1185">Reference proteome</keyword>
<dbReference type="Pfam" id="PF25601">
    <property type="entry name" value="AAA_lid_14"/>
    <property type="match status" value="1"/>
</dbReference>
<keyword evidence="1" id="KW-0547">Nucleotide-binding</keyword>
<dbReference type="InterPro" id="IPR027417">
    <property type="entry name" value="P-loop_NTPase"/>
</dbReference>
<dbReference type="SUPFAM" id="SSF46689">
    <property type="entry name" value="Homeodomain-like"/>
    <property type="match status" value="1"/>
</dbReference>
<dbReference type="PROSITE" id="PS00675">
    <property type="entry name" value="SIGMA54_INTERACT_1"/>
    <property type="match status" value="1"/>
</dbReference>